<feature type="compositionally biased region" description="Basic and acidic residues" evidence="5">
    <location>
        <begin position="319"/>
        <end position="371"/>
    </location>
</feature>
<dbReference type="InterPro" id="IPR036638">
    <property type="entry name" value="HLH_DNA-bd_sf"/>
</dbReference>
<keyword evidence="1" id="KW-0805">Transcription regulation</keyword>
<dbReference type="Proteomes" id="UP000289886">
    <property type="component" value="Unassembled WGS sequence"/>
</dbReference>
<evidence type="ECO:0000313" key="8">
    <source>
        <dbReference type="EMBL" id="RXM93902.1"/>
    </source>
</evidence>
<dbReference type="AlphaFoldDB" id="A0A444V0I7"/>
<keyword evidence="3" id="KW-0804">Transcription</keyword>
<dbReference type="SMART" id="SM00353">
    <property type="entry name" value="HLH"/>
    <property type="match status" value="1"/>
</dbReference>
<feature type="domain" description="BSD" evidence="6">
    <location>
        <begin position="129"/>
        <end position="181"/>
    </location>
</feature>
<feature type="region of interest" description="Disordered" evidence="5">
    <location>
        <begin position="311"/>
        <end position="396"/>
    </location>
</feature>
<evidence type="ECO:0000259" key="6">
    <source>
        <dbReference type="PROSITE" id="PS50858"/>
    </source>
</evidence>
<dbReference type="InterPro" id="IPR005607">
    <property type="entry name" value="BSD_dom"/>
</dbReference>
<dbReference type="Pfam" id="PF03909">
    <property type="entry name" value="BSD"/>
    <property type="match status" value="1"/>
</dbReference>
<proteinExistence type="predicted"/>
<dbReference type="SUPFAM" id="SSF47459">
    <property type="entry name" value="HLH, helix-loop-helix DNA-binding domain"/>
    <property type="match status" value="1"/>
</dbReference>
<protein>
    <submittedName>
        <fullName evidence="8">BSD domain-containing protein 1</fullName>
    </submittedName>
</protein>
<dbReference type="Pfam" id="PF00010">
    <property type="entry name" value="HLH"/>
    <property type="match status" value="1"/>
</dbReference>
<sequence length="680" mass="74393">MKLRASESAEAYDFIKRDLAEFTNVVQHDTACTIAATASAVKDKLAVEGSSDATQKVKKGLSNILGVITDTLAPPPDKTIDCDVITLVATSAGTTEVYDSTKARLYSLQADPATYCNEPDGPPEVFEAWLVNFNFEEKKAEVSELLVSSPSIRALYSKMVPVAVSHSEFWQRYFYKIYQLDQEEARRIALKQRAEQTSQSEELGWEEEDEFLGAASSSRLDFKTPEESSLSPVSTTAPVFTALSGPDAEIAHVSGNKDIIDIPQDHNVTPSISSESVTLITQIENLGAVETVQDNAAEEIAKKLTEASLEEADLTQSLPEDHGRLPETDRITDSEVHASHLGDEKPKEATEAKATAKPETVKEDGPTDLRVFELNSDSGKSTPSNNGKKGSSTDISEDWEKDFDLDMTEEEVQLALSKVEASGEEQHKLSALNLISSFKEKQKHLRMDSDAGSTSSRASSPEFVEGVSNFFSNKMFEAYCKEQERQHGALQLQDKAGGKMKAKRDSMEEDTQDGRLKVNSRERKRMHDLNQAMDGLREVMPYAQGPSVRKLSKISTLLLARNYIMMLSSSLDEMKKLVSDVYGTGHQNHGPRCGPIRPPPAQVAMHPLTQSLHSIMGTAAMPPCSSSPHSPPSSGYLGFRPTMPSLSSAYRHFPGMPCPCSLCQPLPASIASLSSLSMSK</sequence>
<dbReference type="Gene3D" id="1.10.3970.10">
    <property type="entry name" value="BSD domain"/>
    <property type="match status" value="1"/>
</dbReference>
<feature type="compositionally biased region" description="Polar residues" evidence="5">
    <location>
        <begin position="375"/>
        <end position="394"/>
    </location>
</feature>
<dbReference type="GO" id="GO:0003677">
    <property type="term" value="F:DNA binding"/>
    <property type="evidence" value="ECO:0007669"/>
    <property type="project" value="UniProtKB-KW"/>
</dbReference>
<evidence type="ECO:0000313" key="9">
    <source>
        <dbReference type="Proteomes" id="UP000289886"/>
    </source>
</evidence>
<name>A0A444V0I7_ACIRT</name>
<dbReference type="GO" id="GO:0046983">
    <property type="term" value="F:protein dimerization activity"/>
    <property type="evidence" value="ECO:0007669"/>
    <property type="project" value="InterPro"/>
</dbReference>
<dbReference type="GO" id="GO:0005737">
    <property type="term" value="C:cytoplasm"/>
    <property type="evidence" value="ECO:0007669"/>
    <property type="project" value="TreeGrafter"/>
</dbReference>
<dbReference type="SMART" id="SM00751">
    <property type="entry name" value="BSD"/>
    <property type="match status" value="1"/>
</dbReference>
<dbReference type="SUPFAM" id="SSF140383">
    <property type="entry name" value="BSD domain-like"/>
    <property type="match status" value="1"/>
</dbReference>
<dbReference type="PROSITE" id="PS50888">
    <property type="entry name" value="BHLH"/>
    <property type="match status" value="1"/>
</dbReference>
<keyword evidence="2" id="KW-0238">DNA-binding</keyword>
<evidence type="ECO:0000259" key="7">
    <source>
        <dbReference type="PROSITE" id="PS50888"/>
    </source>
</evidence>
<accession>A0A444V0I7</accession>
<dbReference type="InterPro" id="IPR035925">
    <property type="entry name" value="BSD_dom_sf"/>
</dbReference>
<feature type="domain" description="BHLH" evidence="7">
    <location>
        <begin position="513"/>
        <end position="567"/>
    </location>
</feature>
<keyword evidence="4" id="KW-0539">Nucleus</keyword>
<dbReference type="FunFam" id="4.10.280.10:FF:000031">
    <property type="entry name" value="Oligodendrocyte transcription factor 3"/>
    <property type="match status" value="1"/>
</dbReference>
<evidence type="ECO:0000256" key="5">
    <source>
        <dbReference type="SAM" id="MobiDB-lite"/>
    </source>
</evidence>
<evidence type="ECO:0000256" key="3">
    <source>
        <dbReference type="ARBA" id="ARBA00023163"/>
    </source>
</evidence>
<dbReference type="CDD" id="cd19725">
    <property type="entry name" value="bHLH_TS_OLIG2_like"/>
    <property type="match status" value="1"/>
</dbReference>
<comment type="caution">
    <text evidence="8">The sequence shown here is derived from an EMBL/GenBank/DDBJ whole genome shotgun (WGS) entry which is preliminary data.</text>
</comment>
<evidence type="ECO:0000256" key="1">
    <source>
        <dbReference type="ARBA" id="ARBA00023015"/>
    </source>
</evidence>
<evidence type="ECO:0000256" key="4">
    <source>
        <dbReference type="ARBA" id="ARBA00023242"/>
    </source>
</evidence>
<dbReference type="PROSITE" id="PS50858">
    <property type="entry name" value="BSD"/>
    <property type="match status" value="1"/>
</dbReference>
<feature type="region of interest" description="Disordered" evidence="5">
    <location>
        <begin position="492"/>
        <end position="514"/>
    </location>
</feature>
<dbReference type="EMBL" id="SCEB01004004">
    <property type="protein sequence ID" value="RXM93902.1"/>
    <property type="molecule type" value="Genomic_DNA"/>
</dbReference>
<dbReference type="PANTHER" id="PTHR16019:SF5">
    <property type="entry name" value="BSD DOMAIN-CONTAINING PROTEIN 1"/>
    <property type="match status" value="1"/>
</dbReference>
<dbReference type="Gene3D" id="4.10.280.10">
    <property type="entry name" value="Helix-loop-helix DNA-binding domain"/>
    <property type="match status" value="1"/>
</dbReference>
<keyword evidence="9" id="KW-1185">Reference proteome</keyword>
<organism evidence="8 9">
    <name type="scientific">Acipenser ruthenus</name>
    <name type="common">Sterlet sturgeon</name>
    <dbReference type="NCBI Taxonomy" id="7906"/>
    <lineage>
        <taxon>Eukaryota</taxon>
        <taxon>Metazoa</taxon>
        <taxon>Chordata</taxon>
        <taxon>Craniata</taxon>
        <taxon>Vertebrata</taxon>
        <taxon>Euteleostomi</taxon>
        <taxon>Actinopterygii</taxon>
        <taxon>Chondrostei</taxon>
        <taxon>Acipenseriformes</taxon>
        <taxon>Acipenseridae</taxon>
        <taxon>Acipenser</taxon>
    </lineage>
</organism>
<evidence type="ECO:0000256" key="2">
    <source>
        <dbReference type="ARBA" id="ARBA00023125"/>
    </source>
</evidence>
<reference evidence="8 9" key="1">
    <citation type="submission" date="2019-01" db="EMBL/GenBank/DDBJ databases">
        <title>Draft Genome and Complete Hox-Cluster Characterization of the Sterlet Sturgeon (Acipenser ruthenus).</title>
        <authorList>
            <person name="Wei Q."/>
        </authorList>
    </citation>
    <scope>NUCLEOTIDE SEQUENCE [LARGE SCALE GENOMIC DNA]</scope>
    <source>
        <strain evidence="8">WHYD16114868_AA</strain>
        <tissue evidence="8">Blood</tissue>
    </source>
</reference>
<dbReference type="InterPro" id="IPR051494">
    <property type="entry name" value="BSD_domain-containing"/>
</dbReference>
<gene>
    <name evidence="8" type="ORF">EOD39_18587</name>
</gene>
<dbReference type="PANTHER" id="PTHR16019">
    <property type="entry name" value="SYNAPSE-ASSOCIATED PROTEIN"/>
    <property type="match status" value="1"/>
</dbReference>
<dbReference type="InterPro" id="IPR011598">
    <property type="entry name" value="bHLH_dom"/>
</dbReference>